<dbReference type="Gramene" id="AUR62029856-RA">
    <property type="protein sequence ID" value="AUR62029856-RA:cds"/>
    <property type="gene ID" value="AUR62029856"/>
</dbReference>
<dbReference type="PANTHER" id="PTHR36004:SF1">
    <property type="entry name" value="AT-RICH INTERACTIVE DOMAIN PROTEIN"/>
    <property type="match status" value="1"/>
</dbReference>
<reference evidence="2" key="2">
    <citation type="submission" date="2021-03" db="UniProtKB">
        <authorList>
            <consortium name="EnsemblPlants"/>
        </authorList>
    </citation>
    <scope>IDENTIFICATION</scope>
</reference>
<accession>A0A803MIA8</accession>
<feature type="region of interest" description="Disordered" evidence="1">
    <location>
        <begin position="49"/>
        <end position="77"/>
    </location>
</feature>
<evidence type="ECO:0000256" key="1">
    <source>
        <dbReference type="SAM" id="MobiDB-lite"/>
    </source>
</evidence>
<feature type="compositionally biased region" description="Basic and acidic residues" evidence="1">
    <location>
        <begin position="66"/>
        <end position="77"/>
    </location>
</feature>
<dbReference type="EnsemblPlants" id="AUR62029856-RA">
    <property type="protein sequence ID" value="AUR62029856-RA:cds"/>
    <property type="gene ID" value="AUR62029856"/>
</dbReference>
<organism evidence="2 3">
    <name type="scientific">Chenopodium quinoa</name>
    <name type="common">Quinoa</name>
    <dbReference type="NCBI Taxonomy" id="63459"/>
    <lineage>
        <taxon>Eukaryota</taxon>
        <taxon>Viridiplantae</taxon>
        <taxon>Streptophyta</taxon>
        <taxon>Embryophyta</taxon>
        <taxon>Tracheophyta</taxon>
        <taxon>Spermatophyta</taxon>
        <taxon>Magnoliopsida</taxon>
        <taxon>eudicotyledons</taxon>
        <taxon>Gunneridae</taxon>
        <taxon>Pentapetalae</taxon>
        <taxon>Caryophyllales</taxon>
        <taxon>Chenopodiaceae</taxon>
        <taxon>Chenopodioideae</taxon>
        <taxon>Atripliceae</taxon>
        <taxon>Chenopodium</taxon>
    </lineage>
</organism>
<keyword evidence="3" id="KW-1185">Reference proteome</keyword>
<evidence type="ECO:0000313" key="2">
    <source>
        <dbReference type="EnsemblPlants" id="AUR62029856-RA:cds"/>
    </source>
</evidence>
<evidence type="ECO:0000313" key="3">
    <source>
        <dbReference type="Proteomes" id="UP000596660"/>
    </source>
</evidence>
<protein>
    <submittedName>
        <fullName evidence="2">Uncharacterized protein</fullName>
    </submittedName>
</protein>
<dbReference type="PANTHER" id="PTHR36004">
    <property type="entry name" value="AT-RICH INTERACTIVE DOMAIN PROTEIN"/>
    <property type="match status" value="1"/>
</dbReference>
<feature type="region of interest" description="Disordered" evidence="1">
    <location>
        <begin position="102"/>
        <end position="142"/>
    </location>
</feature>
<feature type="compositionally biased region" description="Basic and acidic residues" evidence="1">
    <location>
        <begin position="102"/>
        <end position="119"/>
    </location>
</feature>
<reference evidence="2" key="1">
    <citation type="journal article" date="2017" name="Nature">
        <title>The genome of Chenopodium quinoa.</title>
        <authorList>
            <person name="Jarvis D.E."/>
            <person name="Ho Y.S."/>
            <person name="Lightfoot D.J."/>
            <person name="Schmoeckel S.M."/>
            <person name="Li B."/>
            <person name="Borm T.J.A."/>
            <person name="Ohyanagi H."/>
            <person name="Mineta K."/>
            <person name="Michell C.T."/>
            <person name="Saber N."/>
            <person name="Kharbatia N.M."/>
            <person name="Rupper R.R."/>
            <person name="Sharp A.R."/>
            <person name="Dally N."/>
            <person name="Boughton B.A."/>
            <person name="Woo Y.H."/>
            <person name="Gao G."/>
            <person name="Schijlen E.G.W.M."/>
            <person name="Guo X."/>
            <person name="Momin A.A."/>
            <person name="Negrao S."/>
            <person name="Al-Babili S."/>
            <person name="Gehring C."/>
            <person name="Roessner U."/>
            <person name="Jung C."/>
            <person name="Murphy K."/>
            <person name="Arold S.T."/>
            <person name="Gojobori T."/>
            <person name="van der Linden C.G."/>
            <person name="van Loo E.N."/>
            <person name="Jellen E.N."/>
            <person name="Maughan P.J."/>
            <person name="Tester M."/>
        </authorList>
    </citation>
    <scope>NUCLEOTIDE SEQUENCE [LARGE SCALE GENOMIC DNA]</scope>
    <source>
        <strain evidence="2">cv. PI 614886</strain>
    </source>
</reference>
<dbReference type="Proteomes" id="UP000596660">
    <property type="component" value="Unplaced"/>
</dbReference>
<name>A0A803MIA8_CHEQI</name>
<sequence>MSLTINNPINGATPRLPIHHHRQFLPSSLSLSSRTSSLTVVAATGKFTSRTGKFDSKNRRGSSTTTKDDAAASEEKNGLRNFEENLISSGIAVATYNEGATDFRETPAYKESIQSKDLLEGPEGSDADVFESNPTEEAPALD</sequence>
<proteinExistence type="predicted"/>
<dbReference type="AlphaFoldDB" id="A0A803MIA8"/>